<dbReference type="PROSITE" id="PS50890">
    <property type="entry name" value="PUA"/>
    <property type="match status" value="1"/>
</dbReference>
<keyword evidence="7" id="KW-0012">Acyltransferase</keyword>
<dbReference type="SUPFAM" id="SSF52151">
    <property type="entry name" value="FabD/lysophospholipase-like"/>
    <property type="match status" value="1"/>
</dbReference>
<dbReference type="SUPFAM" id="SSF47336">
    <property type="entry name" value="ACP-like"/>
    <property type="match status" value="1"/>
</dbReference>
<dbReference type="SMART" id="SM01294">
    <property type="entry name" value="PKS_PP_betabranch"/>
    <property type="match status" value="1"/>
</dbReference>
<keyword evidence="5" id="KW-0045">Antibiotic biosynthesis</keyword>
<name>A0ABV8HIB5_9ACTN</name>
<keyword evidence="4" id="KW-0808">Transferase</keyword>
<dbReference type="InterPro" id="IPR016036">
    <property type="entry name" value="Malonyl_transacylase_ACP-bd"/>
</dbReference>
<evidence type="ECO:0000259" key="9">
    <source>
        <dbReference type="PROSITE" id="PS50075"/>
    </source>
</evidence>
<dbReference type="Pfam" id="PF00698">
    <property type="entry name" value="Acyl_transf_1"/>
    <property type="match status" value="1"/>
</dbReference>
<dbReference type="InterPro" id="IPR009081">
    <property type="entry name" value="PP-bd_ACP"/>
</dbReference>
<dbReference type="InterPro" id="IPR014043">
    <property type="entry name" value="Acyl_transferase_dom"/>
</dbReference>
<evidence type="ECO:0000256" key="4">
    <source>
        <dbReference type="ARBA" id="ARBA00022679"/>
    </source>
</evidence>
<dbReference type="Gene3D" id="3.10.129.110">
    <property type="entry name" value="Polyketide synthase dehydratase"/>
    <property type="match status" value="1"/>
</dbReference>
<dbReference type="Gene3D" id="3.40.366.10">
    <property type="entry name" value="Malonyl-Coenzyme A Acyl Carrier Protein, domain 2"/>
    <property type="match status" value="1"/>
</dbReference>
<dbReference type="InterPro" id="IPR057326">
    <property type="entry name" value="KR_dom"/>
</dbReference>
<evidence type="ECO:0000256" key="1">
    <source>
        <dbReference type="ARBA" id="ARBA00004792"/>
    </source>
</evidence>
<sequence>MVGHSVGELAAAHVAGVVGLVDACGLVVARGRLMQGLASGGAMVSVRASEGEVVGSLPVGVGVAAVNGADAVVLSGDEGAVLAVGEVWRGRGREVRRLAVSHAFHSARMDPMLGEFEAVVRGVSFGVPVIPVVSSVVGGPADMADPLYWVRQVRETVRFGDAVDWLVGQGVTGFVEVGPHPGLVASGLMRRGHDEPERLLAALGRLWVAGAPWMLPVPAGAARAELPTYPFQHDPYWLLPTATPHVSMAGQSEVDHPLLRAVVDLPDDQGAVLTGQFATAEQPWLTEHVILGSPLLPATAFVELAVRAGEYIGCPVVEDLALEAQLVVADGVQVCVIVGPDREGRRAVSIHSRTTGEWIRHAAGTLGADPVTPQASWALVWPPKAEPVELDAFYDTLGDAGFAYGAAFQGLEAVWRDGDTLYAEVSAPGDPRFGLHPALLDAAIQTVTIADDRAKMPFSFAGVSLWRGGERARVRLTATGQDTYTLGLADHSGAPMAEIASLTLRRPAAARENMPYRLSWPVLDTATTEPDIPVHHATTPVETLRVIQDFLATDIPRMAVATRHAVPVRPGDDVDPDAAAVWGLVRSAATEHPGRFVLVDGDEVRLAGDEPQLAIRGGAVHVPRLERAEIGPLPSTLGPDGTVLITGGTGTLGGTIARHLVARHGVRSLLLVSRSGPDAPGVAALTAELTGSGAHVTVVACDMADRDAVARLLAEHPVTSVIHAAGVLADTVVESLTPEQFERVWAPKALAARHLHELTEGLDSFVLFSSAAGVLGGAGQANYAAANAYLDALAEHRHAQGLPAVSLAWGYWAQTSGMTGGLTDADRHRLTRAGVLPLPTEEALALFDLALTAGTPALAPISFDLPALRRAGDPPAVLRALVRPRRRRAADRVWSQDDVLRLILDQVAAVLGHASPNAVRPDLAFTALGFDSLTAVELRNQLDAGTGLRLPATLTFDHPTPARLAEFVHTRLHGTKQDPLLAELDQLKSTLDATAAADADYDTIAARLEALLVAWTAKRGGPEADVDEAGVDEASDDELFSILDDAHRRTEAIRSGESRNAEE</sequence>
<keyword evidence="12" id="KW-1185">Reference proteome</keyword>
<evidence type="ECO:0000313" key="11">
    <source>
        <dbReference type="EMBL" id="MFC4030550.1"/>
    </source>
</evidence>
<dbReference type="EMBL" id="JBHSBB010000004">
    <property type="protein sequence ID" value="MFC4030550.1"/>
    <property type="molecule type" value="Genomic_DNA"/>
</dbReference>
<dbReference type="InterPro" id="IPR016035">
    <property type="entry name" value="Acyl_Trfase/lysoPLipase"/>
</dbReference>
<organism evidence="11 12">
    <name type="scientific">Streptomyces polygonati</name>
    <dbReference type="NCBI Taxonomy" id="1617087"/>
    <lineage>
        <taxon>Bacteria</taxon>
        <taxon>Bacillati</taxon>
        <taxon>Actinomycetota</taxon>
        <taxon>Actinomycetes</taxon>
        <taxon>Kitasatosporales</taxon>
        <taxon>Streptomycetaceae</taxon>
        <taxon>Streptomyces</taxon>
    </lineage>
</organism>
<feature type="region of interest" description="N-terminal hotdog fold" evidence="8">
    <location>
        <begin position="256"/>
        <end position="373"/>
    </location>
</feature>
<evidence type="ECO:0000256" key="6">
    <source>
        <dbReference type="ARBA" id="ARBA00023268"/>
    </source>
</evidence>
<dbReference type="InterPro" id="IPR049551">
    <property type="entry name" value="PKS_DH_C"/>
</dbReference>
<evidence type="ECO:0000256" key="2">
    <source>
        <dbReference type="ARBA" id="ARBA00022450"/>
    </source>
</evidence>
<proteinExistence type="predicted"/>
<gene>
    <name evidence="11" type="ORF">ACFO3J_03580</name>
</gene>
<protein>
    <submittedName>
        <fullName evidence="11">SDR family NAD(P)-dependent oxidoreductase</fullName>
    </submittedName>
</protein>
<dbReference type="InterPro" id="IPR042104">
    <property type="entry name" value="PKS_dehydratase_sf"/>
</dbReference>
<feature type="domain" description="PKS/mFAS DH" evidence="10">
    <location>
        <begin position="256"/>
        <end position="561"/>
    </location>
</feature>
<dbReference type="InterPro" id="IPR020807">
    <property type="entry name" value="PKS_DH"/>
</dbReference>
<dbReference type="SMART" id="SM00826">
    <property type="entry name" value="PKS_DH"/>
    <property type="match status" value="1"/>
</dbReference>
<dbReference type="SUPFAM" id="SSF55048">
    <property type="entry name" value="Probable ACP-binding domain of malonyl-CoA ACP transacylase"/>
    <property type="match status" value="1"/>
</dbReference>
<evidence type="ECO:0000256" key="5">
    <source>
        <dbReference type="ARBA" id="ARBA00023194"/>
    </source>
</evidence>
<comment type="pathway">
    <text evidence="1">Antibiotic biosynthesis.</text>
</comment>
<feature type="domain" description="Carrier" evidence="9">
    <location>
        <begin position="897"/>
        <end position="972"/>
    </location>
</feature>
<dbReference type="Proteomes" id="UP001595765">
    <property type="component" value="Unassembled WGS sequence"/>
</dbReference>
<dbReference type="InterPro" id="IPR050091">
    <property type="entry name" value="PKS_NRPS_Biosynth_Enz"/>
</dbReference>
<dbReference type="PROSITE" id="PS00012">
    <property type="entry name" value="PHOSPHOPANTETHEINE"/>
    <property type="match status" value="1"/>
</dbReference>
<dbReference type="Pfam" id="PF14765">
    <property type="entry name" value="PS-DH"/>
    <property type="match status" value="1"/>
</dbReference>
<feature type="region of interest" description="C-terminal hotdog fold" evidence="8">
    <location>
        <begin position="385"/>
        <end position="561"/>
    </location>
</feature>
<evidence type="ECO:0000256" key="7">
    <source>
        <dbReference type="ARBA" id="ARBA00023315"/>
    </source>
</evidence>
<evidence type="ECO:0000313" key="12">
    <source>
        <dbReference type="Proteomes" id="UP001595765"/>
    </source>
</evidence>
<evidence type="ECO:0000256" key="8">
    <source>
        <dbReference type="PROSITE-ProRule" id="PRU01363"/>
    </source>
</evidence>
<dbReference type="InterPro" id="IPR055123">
    <property type="entry name" value="SpnB-like_Rossmann"/>
</dbReference>
<dbReference type="SMART" id="SM00827">
    <property type="entry name" value="PKS_AT"/>
    <property type="match status" value="1"/>
</dbReference>
<dbReference type="Gene3D" id="3.30.70.3290">
    <property type="match status" value="1"/>
</dbReference>
<dbReference type="PROSITE" id="PS50075">
    <property type="entry name" value="CARRIER"/>
    <property type="match status" value="1"/>
</dbReference>
<dbReference type="InterPro" id="IPR036736">
    <property type="entry name" value="ACP-like_sf"/>
</dbReference>
<dbReference type="CDD" id="cd08956">
    <property type="entry name" value="KR_3_FAS_SDR_x"/>
    <property type="match status" value="1"/>
</dbReference>
<dbReference type="InterPro" id="IPR036291">
    <property type="entry name" value="NAD(P)-bd_dom_sf"/>
</dbReference>
<dbReference type="InterPro" id="IPR020806">
    <property type="entry name" value="PKS_PP-bd"/>
</dbReference>
<dbReference type="SMART" id="SM00822">
    <property type="entry name" value="PKS_KR"/>
    <property type="match status" value="1"/>
</dbReference>
<dbReference type="InterPro" id="IPR049552">
    <property type="entry name" value="PKS_DH_N"/>
</dbReference>
<reference evidence="12" key="1">
    <citation type="journal article" date="2019" name="Int. J. Syst. Evol. Microbiol.">
        <title>The Global Catalogue of Microorganisms (GCM) 10K type strain sequencing project: providing services to taxonomists for standard genome sequencing and annotation.</title>
        <authorList>
            <consortium name="The Broad Institute Genomics Platform"/>
            <consortium name="The Broad Institute Genome Sequencing Center for Infectious Disease"/>
            <person name="Wu L."/>
            <person name="Ma J."/>
        </authorList>
    </citation>
    <scope>NUCLEOTIDE SEQUENCE [LARGE SCALE GENOMIC DNA]</scope>
    <source>
        <strain evidence="12">CGMCC 4.7237</strain>
    </source>
</reference>
<keyword evidence="3" id="KW-0597">Phosphoprotein</keyword>
<dbReference type="InterPro" id="IPR006162">
    <property type="entry name" value="Ppantetheine_attach_site"/>
</dbReference>
<dbReference type="Pfam" id="PF21089">
    <property type="entry name" value="PKS_DH_N"/>
    <property type="match status" value="1"/>
</dbReference>
<dbReference type="InterPro" id="IPR049900">
    <property type="entry name" value="PKS_mFAS_DH"/>
</dbReference>
<dbReference type="Pfam" id="PF22953">
    <property type="entry name" value="SpnB_Rossmann"/>
    <property type="match status" value="1"/>
</dbReference>
<dbReference type="RefSeq" id="WP_386426059.1">
    <property type="nucleotide sequence ID" value="NZ_JBHSBB010000004.1"/>
</dbReference>
<dbReference type="Gene3D" id="3.40.50.720">
    <property type="entry name" value="NAD(P)-binding Rossmann-like Domain"/>
    <property type="match status" value="1"/>
</dbReference>
<feature type="active site" description="Proton donor; for dehydratase activity" evidence="8">
    <location>
        <position position="441"/>
    </location>
</feature>
<evidence type="ECO:0000259" key="10">
    <source>
        <dbReference type="PROSITE" id="PS52019"/>
    </source>
</evidence>
<feature type="active site" description="Proton acceptor; for dehydratase activity" evidence="8">
    <location>
        <position position="288"/>
    </location>
</feature>
<evidence type="ECO:0000256" key="3">
    <source>
        <dbReference type="ARBA" id="ARBA00022553"/>
    </source>
</evidence>
<comment type="caution">
    <text evidence="11">The sequence shown here is derived from an EMBL/GenBank/DDBJ whole genome shotgun (WGS) entry which is preliminary data.</text>
</comment>
<keyword evidence="2" id="KW-0596">Phosphopantetheine</keyword>
<keyword evidence="6" id="KW-0511">Multifunctional enzyme</keyword>
<dbReference type="Pfam" id="PF00550">
    <property type="entry name" value="PP-binding"/>
    <property type="match status" value="1"/>
</dbReference>
<accession>A0ABV8HIB5</accession>
<dbReference type="Pfam" id="PF08659">
    <property type="entry name" value="KR"/>
    <property type="match status" value="1"/>
</dbReference>
<dbReference type="InterPro" id="IPR001227">
    <property type="entry name" value="Ac_transferase_dom_sf"/>
</dbReference>
<dbReference type="PANTHER" id="PTHR43775">
    <property type="entry name" value="FATTY ACID SYNTHASE"/>
    <property type="match status" value="1"/>
</dbReference>
<dbReference type="SMART" id="SM00823">
    <property type="entry name" value="PKS_PP"/>
    <property type="match status" value="1"/>
</dbReference>
<dbReference type="PROSITE" id="PS52019">
    <property type="entry name" value="PKS_MFAS_DH"/>
    <property type="match status" value="1"/>
</dbReference>
<dbReference type="PANTHER" id="PTHR43775:SF51">
    <property type="entry name" value="INACTIVE PHENOLPHTHIOCEROL SYNTHESIS POLYKETIDE SYNTHASE TYPE I PKS1-RELATED"/>
    <property type="match status" value="1"/>
</dbReference>
<dbReference type="Gene3D" id="1.10.1200.10">
    <property type="entry name" value="ACP-like"/>
    <property type="match status" value="1"/>
</dbReference>
<dbReference type="InterPro" id="IPR013968">
    <property type="entry name" value="PKS_KR"/>
</dbReference>
<dbReference type="SUPFAM" id="SSF51735">
    <property type="entry name" value="NAD(P)-binding Rossmann-fold domains"/>
    <property type="match status" value="2"/>
</dbReference>